<keyword evidence="1" id="KW-1133">Transmembrane helix</keyword>
<sequence>MEDNQLHETNLVDVVVADDETRVVVSNLADVQVAVLHFLKTGQWNVLVGLFFGSEIFIWGCKKRFLLRRYLYIMNVRLNTSKMRMIFPLRSSSRAIFSRIEVERTVFRNHMFLIRRTDIPNLYAANRAAFGTTFKTSVFYVGTY</sequence>
<organism evidence="2 3">
    <name type="scientific">Artemisia annua</name>
    <name type="common">Sweet wormwood</name>
    <dbReference type="NCBI Taxonomy" id="35608"/>
    <lineage>
        <taxon>Eukaryota</taxon>
        <taxon>Viridiplantae</taxon>
        <taxon>Streptophyta</taxon>
        <taxon>Embryophyta</taxon>
        <taxon>Tracheophyta</taxon>
        <taxon>Spermatophyta</taxon>
        <taxon>Magnoliopsida</taxon>
        <taxon>eudicotyledons</taxon>
        <taxon>Gunneridae</taxon>
        <taxon>Pentapetalae</taxon>
        <taxon>asterids</taxon>
        <taxon>campanulids</taxon>
        <taxon>Asterales</taxon>
        <taxon>Asteraceae</taxon>
        <taxon>Asteroideae</taxon>
        <taxon>Anthemideae</taxon>
        <taxon>Artemisiinae</taxon>
        <taxon>Artemisia</taxon>
    </lineage>
</organism>
<reference evidence="2 3" key="1">
    <citation type="journal article" date="2018" name="Mol. Plant">
        <title>The genome of Artemisia annua provides insight into the evolution of Asteraceae family and artemisinin biosynthesis.</title>
        <authorList>
            <person name="Shen Q."/>
            <person name="Zhang L."/>
            <person name="Liao Z."/>
            <person name="Wang S."/>
            <person name="Yan T."/>
            <person name="Shi P."/>
            <person name="Liu M."/>
            <person name="Fu X."/>
            <person name="Pan Q."/>
            <person name="Wang Y."/>
            <person name="Lv Z."/>
            <person name="Lu X."/>
            <person name="Zhang F."/>
            <person name="Jiang W."/>
            <person name="Ma Y."/>
            <person name="Chen M."/>
            <person name="Hao X."/>
            <person name="Li L."/>
            <person name="Tang Y."/>
            <person name="Lv G."/>
            <person name="Zhou Y."/>
            <person name="Sun X."/>
            <person name="Brodelius P.E."/>
            <person name="Rose J.K.C."/>
            <person name="Tang K."/>
        </authorList>
    </citation>
    <scope>NUCLEOTIDE SEQUENCE [LARGE SCALE GENOMIC DNA]</scope>
    <source>
        <strain evidence="3">cv. Huhao1</strain>
        <tissue evidence="2">Leaf</tissue>
    </source>
</reference>
<keyword evidence="3" id="KW-1185">Reference proteome</keyword>
<feature type="transmembrane region" description="Helical" evidence="1">
    <location>
        <begin position="44"/>
        <end position="61"/>
    </location>
</feature>
<dbReference type="EMBL" id="PKPP01009937">
    <property type="protein sequence ID" value="PWA47156.1"/>
    <property type="molecule type" value="Genomic_DNA"/>
</dbReference>
<keyword evidence="1" id="KW-0472">Membrane</keyword>
<evidence type="ECO:0000256" key="1">
    <source>
        <dbReference type="SAM" id="Phobius"/>
    </source>
</evidence>
<name>A0A2U1LDS3_ARTAN</name>
<comment type="caution">
    <text evidence="2">The sequence shown here is derived from an EMBL/GenBank/DDBJ whole genome shotgun (WGS) entry which is preliminary data.</text>
</comment>
<evidence type="ECO:0000313" key="2">
    <source>
        <dbReference type="EMBL" id="PWA47156.1"/>
    </source>
</evidence>
<dbReference type="AlphaFoldDB" id="A0A2U1LDS3"/>
<accession>A0A2U1LDS3</accession>
<keyword evidence="1" id="KW-0812">Transmembrane</keyword>
<evidence type="ECO:0000313" key="3">
    <source>
        <dbReference type="Proteomes" id="UP000245207"/>
    </source>
</evidence>
<gene>
    <name evidence="2" type="ORF">CTI12_AA502720</name>
</gene>
<dbReference type="Proteomes" id="UP000245207">
    <property type="component" value="Unassembled WGS sequence"/>
</dbReference>
<proteinExistence type="predicted"/>
<protein>
    <submittedName>
        <fullName evidence="2">Uncharacterized protein</fullName>
    </submittedName>
</protein>